<dbReference type="PANTHER" id="PTHR12834:SF12">
    <property type="entry name" value="SIGNAL RECOGNITION PARTICLE 9 KDA PROTEIN"/>
    <property type="match status" value="1"/>
</dbReference>
<feature type="region of interest" description="Disordered" evidence="1">
    <location>
        <begin position="126"/>
        <end position="151"/>
    </location>
</feature>
<dbReference type="Pfam" id="PF05486">
    <property type="entry name" value="SRP9-21"/>
    <property type="match status" value="1"/>
</dbReference>
<evidence type="ECO:0000256" key="1">
    <source>
        <dbReference type="SAM" id="MobiDB-lite"/>
    </source>
</evidence>
<feature type="compositionally biased region" description="Pro residues" evidence="1">
    <location>
        <begin position="54"/>
        <end position="64"/>
    </location>
</feature>
<reference evidence="4" key="1">
    <citation type="journal article" date="2017" name="Nat. Microbiol.">
        <title>Global analysis of biosynthetic gene clusters reveals vast potential of secondary metabolite production in Penicillium species.</title>
        <authorList>
            <person name="Nielsen J.C."/>
            <person name="Grijseels S."/>
            <person name="Prigent S."/>
            <person name="Ji B."/>
            <person name="Dainat J."/>
            <person name="Nielsen K.F."/>
            <person name="Frisvad J.C."/>
            <person name="Workman M."/>
            <person name="Nielsen J."/>
        </authorList>
    </citation>
    <scope>NUCLEOTIDE SEQUENCE [LARGE SCALE GENOMIC DNA]</scope>
    <source>
        <strain evidence="4">IBT 24891</strain>
    </source>
</reference>
<accession>A0A1V6TLZ4</accession>
<comment type="caution">
    <text evidence="3">The sequence shown here is derived from an EMBL/GenBank/DDBJ whole genome shotgun (WGS) entry which is preliminary data.</text>
</comment>
<dbReference type="AlphaFoldDB" id="A0A1V6TLZ4"/>
<evidence type="ECO:0000313" key="3">
    <source>
        <dbReference type="EMBL" id="OQE27398.1"/>
    </source>
</evidence>
<dbReference type="EMBL" id="MLKD01000004">
    <property type="protein sequence ID" value="OQE27398.1"/>
    <property type="molecule type" value="Genomic_DNA"/>
</dbReference>
<protein>
    <recommendedName>
        <fullName evidence="2">SRP9 domain-containing protein</fullName>
    </recommendedName>
</protein>
<dbReference type="STRING" id="303698.A0A1V6TLZ4"/>
<sequence length="151" mass="15955">MTYLETSQAYLEQSAQLLQAYPETTRITTKYNFPTERPAQVLKRTKSQSKLQPTKPPSTEPPTAPIASLTLKTFNPESGITIQYRTNKLQEVGRLMTGLGKLAAGADVASLGLSAPGVAGAADVEMTDAPAEGTPAPVPAAKGKKKKGGKK</sequence>
<keyword evidence="4" id="KW-1185">Reference proteome</keyword>
<dbReference type="GO" id="GO:0006614">
    <property type="term" value="P:SRP-dependent cotranslational protein targeting to membrane"/>
    <property type="evidence" value="ECO:0007669"/>
    <property type="project" value="InterPro"/>
</dbReference>
<evidence type="ECO:0000313" key="4">
    <source>
        <dbReference type="Proteomes" id="UP000191285"/>
    </source>
</evidence>
<dbReference type="InterPro" id="IPR039914">
    <property type="entry name" value="SRP9-like"/>
</dbReference>
<dbReference type="GO" id="GO:0005786">
    <property type="term" value="C:signal recognition particle, endoplasmic reticulum targeting"/>
    <property type="evidence" value="ECO:0007669"/>
    <property type="project" value="TreeGrafter"/>
</dbReference>
<dbReference type="Proteomes" id="UP000191285">
    <property type="component" value="Unassembled WGS sequence"/>
</dbReference>
<gene>
    <name evidence="3" type="ORF">PENSTE_c004G06916</name>
</gene>
<dbReference type="InterPro" id="IPR039432">
    <property type="entry name" value="SRP9_dom"/>
</dbReference>
<evidence type="ECO:0000259" key="2">
    <source>
        <dbReference type="Pfam" id="PF05486"/>
    </source>
</evidence>
<name>A0A1V6TLZ4_9EURO</name>
<proteinExistence type="predicted"/>
<feature type="compositionally biased region" description="Basic residues" evidence="1">
    <location>
        <begin position="142"/>
        <end position="151"/>
    </location>
</feature>
<organism evidence="3 4">
    <name type="scientific">Penicillium steckii</name>
    <dbReference type="NCBI Taxonomy" id="303698"/>
    <lineage>
        <taxon>Eukaryota</taxon>
        <taxon>Fungi</taxon>
        <taxon>Dikarya</taxon>
        <taxon>Ascomycota</taxon>
        <taxon>Pezizomycotina</taxon>
        <taxon>Eurotiomycetes</taxon>
        <taxon>Eurotiomycetidae</taxon>
        <taxon>Eurotiales</taxon>
        <taxon>Aspergillaceae</taxon>
        <taxon>Penicillium</taxon>
    </lineage>
</organism>
<dbReference type="PANTHER" id="PTHR12834">
    <property type="entry name" value="SIGNAL RECOGNITION PARTICLE 9 KDA PROTEIN"/>
    <property type="match status" value="1"/>
</dbReference>
<dbReference type="OrthoDB" id="5419752at2759"/>
<feature type="region of interest" description="Disordered" evidence="1">
    <location>
        <begin position="41"/>
        <end position="66"/>
    </location>
</feature>
<feature type="domain" description="SRP9" evidence="2">
    <location>
        <begin position="5"/>
        <end position="104"/>
    </location>
</feature>